<dbReference type="Gene3D" id="1.10.287.1490">
    <property type="match status" value="1"/>
</dbReference>
<reference evidence="3 4" key="1">
    <citation type="submission" date="2021-06" db="EMBL/GenBank/DDBJ databases">
        <authorList>
            <person name="Kallberg Y."/>
            <person name="Tangrot J."/>
            <person name="Rosling A."/>
        </authorList>
    </citation>
    <scope>NUCLEOTIDE SEQUENCE [LARGE SCALE GENOMIC DNA]</scope>
    <source>
        <strain evidence="3 4">120-4 pot B 10/14</strain>
    </source>
</reference>
<keyword evidence="4" id="KW-1185">Reference proteome</keyword>
<feature type="coiled-coil region" evidence="1">
    <location>
        <begin position="142"/>
        <end position="220"/>
    </location>
</feature>
<evidence type="ECO:0000313" key="3">
    <source>
        <dbReference type="EMBL" id="CAG8466723.1"/>
    </source>
</evidence>
<protein>
    <submittedName>
        <fullName evidence="3">46063_t:CDS:1</fullName>
    </submittedName>
</protein>
<evidence type="ECO:0000313" key="4">
    <source>
        <dbReference type="Proteomes" id="UP000789901"/>
    </source>
</evidence>
<name>A0ABM8VWW3_GIGMA</name>
<dbReference type="Proteomes" id="UP000789901">
    <property type="component" value="Unassembled WGS sequence"/>
</dbReference>
<organism evidence="3 4">
    <name type="scientific">Gigaspora margarita</name>
    <dbReference type="NCBI Taxonomy" id="4874"/>
    <lineage>
        <taxon>Eukaryota</taxon>
        <taxon>Fungi</taxon>
        <taxon>Fungi incertae sedis</taxon>
        <taxon>Mucoromycota</taxon>
        <taxon>Glomeromycotina</taxon>
        <taxon>Glomeromycetes</taxon>
        <taxon>Diversisporales</taxon>
        <taxon>Gigasporaceae</taxon>
        <taxon>Gigaspora</taxon>
    </lineage>
</organism>
<evidence type="ECO:0000256" key="2">
    <source>
        <dbReference type="SAM" id="MobiDB-lite"/>
    </source>
</evidence>
<evidence type="ECO:0000256" key="1">
    <source>
        <dbReference type="SAM" id="Coils"/>
    </source>
</evidence>
<sequence length="581" mass="67059">METIGCCLKKTDPTLYNKVKNDMTTIDDLIQEREKARQEAKKEGEEAENALKEETISESDENYEETKAKVDKMLAEEIKELIDQIGFTTKVVGLIGGIYATKKITESLGSTPANDIRQIPGMERMSPKQMYNDRKQWRQDRVKYHKERNEKIEEEINKKNEQIQKLEEKMTRMAEQVQNTSDPTEKNRLLAAIEASKKEVKGLKDEVKKLEKSRDEGTQKVDEIYNKFDDTLTQEQFEQSNSNKMVNQTTNIAEDGGCSGAKALFTFGCVDKQLEEYDANSYDDYKAKKKEADAEKKKSNLKEEAKAEEPEKPHDPEQGDFKKLFDEIKEIKKDKTKPLEIKEKDMQAIMEKIDAKSKEEIEKINERVQKQEEQNLRIANELAEAKKQGNKALENKLIAILNQGKREAAQINAEKKEVPDTDLVREILKEEQNNSPQFRNYFVGGQCNYGGQHLMSDDLRIINKNFRQFDTLENRKITLDGSKNEKTFNKAKNDLITQFETLEAKCQDDVSKNEFFGGTCIGIDGTHNEEKDPIKKAQLYAAYQAKLRESKIFLGEMKKDPVYDLFSDEKENELKDIIQKI</sequence>
<accession>A0ABM8VWW3</accession>
<dbReference type="EMBL" id="CAJVQB010000100">
    <property type="protein sequence ID" value="CAG8466723.1"/>
    <property type="molecule type" value="Genomic_DNA"/>
</dbReference>
<feature type="compositionally biased region" description="Basic and acidic residues" evidence="2">
    <location>
        <begin position="34"/>
        <end position="55"/>
    </location>
</feature>
<feature type="region of interest" description="Disordered" evidence="2">
    <location>
        <begin position="34"/>
        <end position="64"/>
    </location>
</feature>
<proteinExistence type="predicted"/>
<comment type="caution">
    <text evidence="3">The sequence shown here is derived from an EMBL/GenBank/DDBJ whole genome shotgun (WGS) entry which is preliminary data.</text>
</comment>
<gene>
    <name evidence="3" type="ORF">GMARGA_LOCUS575</name>
</gene>
<feature type="region of interest" description="Disordered" evidence="2">
    <location>
        <begin position="286"/>
        <end position="320"/>
    </location>
</feature>
<feature type="coiled-coil region" evidence="1">
    <location>
        <begin position="339"/>
        <end position="396"/>
    </location>
</feature>
<keyword evidence="1" id="KW-0175">Coiled coil</keyword>